<proteinExistence type="predicted"/>
<gene>
    <name evidence="1" type="ORF">LEQ_0393</name>
</gene>
<evidence type="ECO:0000313" key="2">
    <source>
        <dbReference type="Proteomes" id="UP000018559"/>
    </source>
</evidence>
<organism evidence="1 2">
    <name type="scientific">Ligilactobacillus equi DPC 6820</name>
    <dbReference type="NCBI Taxonomy" id="1392007"/>
    <lineage>
        <taxon>Bacteria</taxon>
        <taxon>Bacillati</taxon>
        <taxon>Bacillota</taxon>
        <taxon>Bacilli</taxon>
        <taxon>Lactobacillales</taxon>
        <taxon>Lactobacillaceae</taxon>
        <taxon>Ligilactobacillus</taxon>
    </lineage>
</organism>
<comment type="caution">
    <text evidence="1">The sequence shown here is derived from an EMBL/GenBank/DDBJ whole genome shotgun (WGS) entry which is preliminary data.</text>
</comment>
<dbReference type="AlphaFoldDB" id="V7HZ99"/>
<reference evidence="1 2" key="1">
    <citation type="journal article" date="2014" name="Genome Announc.">
        <title>The Genome of the Predominant Equine Lactobacillus Species, Lactobacillus equi, Is Reflective of Its Lifestyle Adaptations to an Herbivorous Host.</title>
        <authorList>
            <person name="O'Donnell M.M."/>
            <person name="Harris H.M."/>
            <person name="O'Toole P.W."/>
            <person name="Ross R.P."/>
        </authorList>
    </citation>
    <scope>NUCLEOTIDE SEQUENCE [LARGE SCALE GENOMIC DNA]</scope>
    <source>
        <strain evidence="1 2">DPC 6820</strain>
    </source>
</reference>
<protein>
    <submittedName>
        <fullName evidence="1">Uncharacterized protein</fullName>
    </submittedName>
</protein>
<accession>V7HZ99</accession>
<name>V7HZ99_9LACO</name>
<dbReference type="PATRIC" id="fig|1392007.3.peg.653"/>
<dbReference type="EMBL" id="AWWH01000066">
    <property type="protein sequence ID" value="ETA74528.1"/>
    <property type="molecule type" value="Genomic_DNA"/>
</dbReference>
<keyword evidence="2" id="KW-1185">Reference proteome</keyword>
<dbReference type="Proteomes" id="UP000018559">
    <property type="component" value="Unassembled WGS sequence"/>
</dbReference>
<dbReference type="RefSeq" id="WP_023859243.1">
    <property type="nucleotide sequence ID" value="NZ_AWWH01000066.1"/>
</dbReference>
<sequence length="139" mass="16817">MVLFEQTKQQTPNYADRADIIQTVLRQLDEQDIIYLDFDSFTKKEGNTDVEYLNNFRFHLEYGKLFDIIFMDILVDMLNLDFEKSDLALNYFYKNEDDSRWYMVLHEPEKEYPIEDILNASDNESLDIEDFPELKIYRI</sequence>
<evidence type="ECO:0000313" key="1">
    <source>
        <dbReference type="EMBL" id="ETA74528.1"/>
    </source>
</evidence>